<reference evidence="2" key="2">
    <citation type="submission" date="2025-08" db="UniProtKB">
        <authorList>
            <consortium name="RefSeq"/>
        </authorList>
    </citation>
    <scope>IDENTIFICATION</scope>
</reference>
<dbReference type="STRING" id="3635.A0A1U8IB30"/>
<evidence type="ECO:0000313" key="2">
    <source>
        <dbReference type="RefSeq" id="XP_016675426.1"/>
    </source>
</evidence>
<keyword evidence="1" id="KW-1185">Reference proteome</keyword>
<reference evidence="1" key="1">
    <citation type="journal article" date="2020" name="Nat. Genet.">
        <title>Genomic diversifications of five Gossypium allopolyploid species and their impact on cotton improvement.</title>
        <authorList>
            <person name="Chen Z.J."/>
            <person name="Sreedasyam A."/>
            <person name="Ando A."/>
            <person name="Song Q."/>
            <person name="De Santiago L.M."/>
            <person name="Hulse-Kemp A.M."/>
            <person name="Ding M."/>
            <person name="Ye W."/>
            <person name="Kirkbride R.C."/>
            <person name="Jenkins J."/>
            <person name="Plott C."/>
            <person name="Lovell J."/>
            <person name="Lin Y.M."/>
            <person name="Vaughn R."/>
            <person name="Liu B."/>
            <person name="Simpson S."/>
            <person name="Scheffler B.E."/>
            <person name="Wen L."/>
            <person name="Saski C.A."/>
            <person name="Grover C.E."/>
            <person name="Hu G."/>
            <person name="Conover J.L."/>
            <person name="Carlson J.W."/>
            <person name="Shu S."/>
            <person name="Boston L.B."/>
            <person name="Williams M."/>
            <person name="Peterson D.G."/>
            <person name="McGee K."/>
            <person name="Jones D.C."/>
            <person name="Wendel J.F."/>
            <person name="Stelly D.M."/>
            <person name="Grimwood J."/>
            <person name="Schmutz J."/>
        </authorList>
    </citation>
    <scope>NUCLEOTIDE SEQUENCE [LARGE SCALE GENOMIC DNA]</scope>
    <source>
        <strain evidence="1">cv. TM-1</strain>
    </source>
</reference>
<dbReference type="PaxDb" id="3635-A0A1U8IB30"/>
<dbReference type="SMR" id="A0A1U8IB30"/>
<protein>
    <submittedName>
        <fullName evidence="2">Uncharacterized protein</fullName>
    </submittedName>
</protein>
<dbReference type="GeneID" id="107894685"/>
<name>A0A1U8IB30_GOSHI</name>
<gene>
    <name evidence="2" type="primary">LOC107894685</name>
</gene>
<dbReference type="OrthoDB" id="1750242at2759"/>
<organism evidence="1 2">
    <name type="scientific">Gossypium hirsutum</name>
    <name type="common">Upland cotton</name>
    <name type="synonym">Gossypium mexicanum</name>
    <dbReference type="NCBI Taxonomy" id="3635"/>
    <lineage>
        <taxon>Eukaryota</taxon>
        <taxon>Viridiplantae</taxon>
        <taxon>Streptophyta</taxon>
        <taxon>Embryophyta</taxon>
        <taxon>Tracheophyta</taxon>
        <taxon>Spermatophyta</taxon>
        <taxon>Magnoliopsida</taxon>
        <taxon>eudicotyledons</taxon>
        <taxon>Gunneridae</taxon>
        <taxon>Pentapetalae</taxon>
        <taxon>rosids</taxon>
        <taxon>malvids</taxon>
        <taxon>Malvales</taxon>
        <taxon>Malvaceae</taxon>
        <taxon>Malvoideae</taxon>
        <taxon>Gossypium</taxon>
    </lineage>
</organism>
<proteinExistence type="predicted"/>
<dbReference type="Proteomes" id="UP000818029">
    <property type="component" value="Chromosome A13"/>
</dbReference>
<evidence type="ECO:0000313" key="1">
    <source>
        <dbReference type="Proteomes" id="UP000818029"/>
    </source>
</evidence>
<dbReference type="AlphaFoldDB" id="A0A1U8IB30"/>
<accession>A0A1U8IB30</accession>
<dbReference type="RefSeq" id="XP_016675426.1">
    <property type="nucleotide sequence ID" value="XM_016819937.2"/>
</dbReference>
<sequence>MAIGDFNAILSSDDKKEVISQVTDVTGWLHHQNFSDFVKENWSFDGNMTNAIVGFTDKLKSCNKCVYGHINQRKRQLMHKLAKTQLALDLSSFKSLFHQEILIREELDNVLHHEEMLWKQKSRCEWLTLGDRNTSYFHRRTVQRRNFNKITALRDTDGDWIFDPEILKTEAVRFFQKLYGENPGLLGTMPSSAFPILNTEDADFLERNVTNEEIKVTLFNMTPLKAPGSDGF</sequence>
<dbReference type="KEGG" id="ghi:107894685"/>